<keyword evidence="1" id="KW-0472">Membrane</keyword>
<protein>
    <recommendedName>
        <fullName evidence="4">DUF4281 domain-containing protein</fullName>
    </recommendedName>
</protein>
<evidence type="ECO:0000313" key="3">
    <source>
        <dbReference type="Proteomes" id="UP000557193"/>
    </source>
</evidence>
<dbReference type="InterPro" id="IPR025461">
    <property type="entry name" value="ABA4-like"/>
</dbReference>
<dbReference type="Proteomes" id="UP000557193">
    <property type="component" value="Unassembled WGS sequence"/>
</dbReference>
<comment type="caution">
    <text evidence="2">The sequence shown here is derived from an EMBL/GenBank/DDBJ whole genome shotgun (WGS) entry which is preliminary data.</text>
</comment>
<proteinExistence type="predicted"/>
<keyword evidence="1" id="KW-1133">Transmembrane helix</keyword>
<keyword evidence="1" id="KW-0812">Transmembrane</keyword>
<feature type="transmembrane region" description="Helical" evidence="1">
    <location>
        <begin position="12"/>
        <end position="30"/>
    </location>
</feature>
<feature type="transmembrane region" description="Helical" evidence="1">
    <location>
        <begin position="36"/>
        <end position="57"/>
    </location>
</feature>
<dbReference type="AlphaFoldDB" id="A0A7X0BSA0"/>
<evidence type="ECO:0008006" key="4">
    <source>
        <dbReference type="Google" id="ProtNLM"/>
    </source>
</evidence>
<organism evidence="2 3">
    <name type="scientific">Pseudomonas fluvialis</name>
    <dbReference type="NCBI Taxonomy" id="1793966"/>
    <lineage>
        <taxon>Bacteria</taxon>
        <taxon>Pseudomonadati</taxon>
        <taxon>Pseudomonadota</taxon>
        <taxon>Gammaproteobacteria</taxon>
        <taxon>Pseudomonadales</taxon>
        <taxon>Pseudomonadaceae</taxon>
        <taxon>Pseudomonas</taxon>
    </lineage>
</organism>
<evidence type="ECO:0000256" key="1">
    <source>
        <dbReference type="SAM" id="Phobius"/>
    </source>
</evidence>
<feature type="transmembrane region" description="Helical" evidence="1">
    <location>
        <begin position="116"/>
        <end position="139"/>
    </location>
</feature>
<dbReference type="EMBL" id="JACHLL010000001">
    <property type="protein sequence ID" value="MBB6340586.1"/>
    <property type="molecule type" value="Genomic_DNA"/>
</dbReference>
<sequence length="146" mass="15536">MPALSQKRLFQLSSLVALGGWSILLVLPGWAMGPKVVLGVAVVLLCVLYGAGLVQALTSRGDRSLGKPGFFSLRGVLALFSNPKAVLAAWIHILAFDLLAGLYIQQQGALQGISHLWMVPCYLLTLMFGPLGLLLFLLISQLHGAG</sequence>
<name>A0A7X0BSA0_9PSED</name>
<gene>
    <name evidence="2" type="ORF">HNP49_000736</name>
</gene>
<accession>A0A7X0BSA0</accession>
<dbReference type="RefSeq" id="WP_184680704.1">
    <property type="nucleotide sequence ID" value="NZ_JACHLL010000001.1"/>
</dbReference>
<keyword evidence="3" id="KW-1185">Reference proteome</keyword>
<dbReference type="Pfam" id="PF14108">
    <property type="entry name" value="ABA4-like"/>
    <property type="match status" value="1"/>
</dbReference>
<evidence type="ECO:0000313" key="2">
    <source>
        <dbReference type="EMBL" id="MBB6340586.1"/>
    </source>
</evidence>
<reference evidence="2 3" key="1">
    <citation type="submission" date="2020-08" db="EMBL/GenBank/DDBJ databases">
        <title>Functional genomics of gut bacteria from endangered species of beetles.</title>
        <authorList>
            <person name="Carlos-Shanley C."/>
        </authorList>
    </citation>
    <scope>NUCLEOTIDE SEQUENCE [LARGE SCALE GENOMIC DNA]</scope>
    <source>
        <strain evidence="2 3">S00202</strain>
    </source>
</reference>